<dbReference type="EMBL" id="CAJNNV010032689">
    <property type="protein sequence ID" value="CAE8640739.1"/>
    <property type="molecule type" value="Genomic_DNA"/>
</dbReference>
<evidence type="ECO:0000256" key="5">
    <source>
        <dbReference type="SAM" id="MobiDB-lite"/>
    </source>
</evidence>
<sequence length="295" mass="32704">MAHGASALQGASTWWFCIMNRIKVLGCCTAVTLVVFCGMGDAAVMAALPEGLLQPHPNSEGIQKEIIERLNETFVTETLPELQKRHGSDQALLNEHAANSEGRWPPPRPELREAGRKEWERRHAEEFLAYYGRLRTHYGGKFSGWPPHDAGERSASLNAKFVPSPCGLLFLPDRMEVHLRNCSECQAAEAVRIAKKAAAARRRAEKHEEEELEEEERSRKAAEERSRKAAEEAAELMEEEAAAKDPKRASGAAVNASADDGPSELVPCDYCGRTFFSDRLQVHLRSCQKKSLGVA</sequence>
<dbReference type="InterPro" id="IPR049899">
    <property type="entry name" value="Znf_C2HC_C3H"/>
</dbReference>
<gene>
    <name evidence="7" type="ORF">PGLA1383_LOCUS55510</name>
</gene>
<evidence type="ECO:0000256" key="4">
    <source>
        <dbReference type="PROSITE-ProRule" id="PRU01371"/>
    </source>
</evidence>
<evidence type="ECO:0000256" key="1">
    <source>
        <dbReference type="ARBA" id="ARBA00022723"/>
    </source>
</evidence>
<dbReference type="Proteomes" id="UP000654075">
    <property type="component" value="Unassembled WGS sequence"/>
</dbReference>
<proteinExistence type="predicted"/>
<feature type="domain" description="C2HC/C3H-type" evidence="6">
    <location>
        <begin position="264"/>
        <end position="293"/>
    </location>
</feature>
<keyword evidence="3" id="KW-0862">Zinc</keyword>
<dbReference type="GO" id="GO:0008270">
    <property type="term" value="F:zinc ion binding"/>
    <property type="evidence" value="ECO:0007669"/>
    <property type="project" value="UniProtKB-KW"/>
</dbReference>
<accession>A0A813HTM5</accession>
<organism evidence="7 8">
    <name type="scientific">Polarella glacialis</name>
    <name type="common">Dinoflagellate</name>
    <dbReference type="NCBI Taxonomy" id="89957"/>
    <lineage>
        <taxon>Eukaryota</taxon>
        <taxon>Sar</taxon>
        <taxon>Alveolata</taxon>
        <taxon>Dinophyceae</taxon>
        <taxon>Suessiales</taxon>
        <taxon>Suessiaceae</taxon>
        <taxon>Polarella</taxon>
    </lineage>
</organism>
<evidence type="ECO:0000256" key="2">
    <source>
        <dbReference type="ARBA" id="ARBA00022771"/>
    </source>
</evidence>
<keyword evidence="1" id="KW-0479">Metal-binding</keyword>
<dbReference type="AlphaFoldDB" id="A0A813HTM5"/>
<comment type="caution">
    <text evidence="7">The sequence shown here is derived from an EMBL/GenBank/DDBJ whole genome shotgun (WGS) entry which is preliminary data.</text>
</comment>
<evidence type="ECO:0000259" key="6">
    <source>
        <dbReference type="PROSITE" id="PS52027"/>
    </source>
</evidence>
<feature type="region of interest" description="Disordered" evidence="5">
    <location>
        <begin position="204"/>
        <end position="264"/>
    </location>
</feature>
<name>A0A813HTM5_POLGL</name>
<evidence type="ECO:0000313" key="8">
    <source>
        <dbReference type="Proteomes" id="UP000654075"/>
    </source>
</evidence>
<protein>
    <recommendedName>
        <fullName evidence="6">C2HC/C3H-type domain-containing protein</fullName>
    </recommendedName>
</protein>
<reference evidence="7" key="1">
    <citation type="submission" date="2021-02" db="EMBL/GenBank/DDBJ databases">
        <authorList>
            <person name="Dougan E. K."/>
            <person name="Rhodes N."/>
            <person name="Thang M."/>
            <person name="Chan C."/>
        </authorList>
    </citation>
    <scope>NUCLEOTIDE SEQUENCE</scope>
</reference>
<dbReference type="PROSITE" id="PS52027">
    <property type="entry name" value="ZF_C2HC_C3H"/>
    <property type="match status" value="1"/>
</dbReference>
<dbReference type="OrthoDB" id="265955at2759"/>
<keyword evidence="8" id="KW-1185">Reference proteome</keyword>
<evidence type="ECO:0000256" key="3">
    <source>
        <dbReference type="ARBA" id="ARBA00022833"/>
    </source>
</evidence>
<dbReference type="Gene3D" id="3.30.160.60">
    <property type="entry name" value="Classic Zinc Finger"/>
    <property type="match status" value="1"/>
</dbReference>
<dbReference type="Pfam" id="PF13913">
    <property type="entry name" value="zf-C2HC_2"/>
    <property type="match status" value="1"/>
</dbReference>
<evidence type="ECO:0000313" key="7">
    <source>
        <dbReference type="EMBL" id="CAE8640739.1"/>
    </source>
</evidence>
<feature type="compositionally biased region" description="Basic and acidic residues" evidence="5">
    <location>
        <begin position="216"/>
        <end position="231"/>
    </location>
</feature>
<keyword evidence="2 4" id="KW-0863">Zinc-finger</keyword>